<name>A0A327XZI1_9BACL</name>
<dbReference type="InterPro" id="IPR050155">
    <property type="entry name" value="HAD-like_hydrolase_sf"/>
</dbReference>
<dbReference type="SUPFAM" id="SSF56784">
    <property type="entry name" value="HAD-like"/>
    <property type="match status" value="1"/>
</dbReference>
<comment type="caution">
    <text evidence="1">The sequence shown here is derived from an EMBL/GenBank/DDBJ whole genome shotgun (WGS) entry which is preliminary data.</text>
</comment>
<organism evidence="1 2">
    <name type="scientific">Paranoxybacillus vitaminiphilus</name>
    <dbReference type="NCBI Taxonomy" id="581036"/>
    <lineage>
        <taxon>Bacteria</taxon>
        <taxon>Bacillati</taxon>
        <taxon>Bacillota</taxon>
        <taxon>Bacilli</taxon>
        <taxon>Bacillales</taxon>
        <taxon>Anoxybacillaceae</taxon>
        <taxon>Paranoxybacillus</taxon>
    </lineage>
</organism>
<dbReference type="AlphaFoldDB" id="A0A327XZI1"/>
<dbReference type="NCBIfam" id="TIGR01549">
    <property type="entry name" value="HAD-SF-IA-v1"/>
    <property type="match status" value="1"/>
</dbReference>
<sequence>MYYEALMFDLDQTLVDTSKIEKWRKEQQWEECLSHFHLTTLYPNIQKFLQSVSNKKIAIVTNSSFNYAKKLLEYHQIKYNKLIAYQKTGRNKPYPDQLLRCAEELQVNPYKCIYIGNDPNDIVAAKAAGFTSIGFSTKREYVKTLIPFMPDAIISNFMELEQFLSKREDPLWQKEMNSLFQYAQRAKLKNNPRYYYHYLTKASDMGHERAQYKLAKLLKKNPFLVQDNKNYEYYMWEAAKLMVPEAIYELGYFFEKENQTEIAQNFYRTAANLGCAHAQFRFGKMKLKTNSSYTKLKISYKWIKKSYANGLQNAKLLLNDIEKAIKFENILKNHLQYDKSNAIFYFDYYLPEEKYQDLFSQKILQVKSEDESAITYFTQILKQFLTNELVLCYVPSSDKEKIVTGIRKIAQALSTFKGIDGTHCLVRFKTKERSSFGGERNIDAHLKTMIVKNKEIIEGKHVFLLDDVTTSGSSLIASEILLLEYGALHVTKLALGKTKS</sequence>
<gene>
    <name evidence="1" type="ORF">B0I26_1423</name>
</gene>
<dbReference type="PANTHER" id="PTHR43434:SF1">
    <property type="entry name" value="PHOSPHOGLYCOLATE PHOSPHATASE"/>
    <property type="match status" value="1"/>
</dbReference>
<dbReference type="SFLD" id="SFLDS00003">
    <property type="entry name" value="Haloacid_Dehalogenase"/>
    <property type="match status" value="1"/>
</dbReference>
<dbReference type="CDD" id="cd06223">
    <property type="entry name" value="PRTases_typeI"/>
    <property type="match status" value="1"/>
</dbReference>
<dbReference type="SFLD" id="SFLDG01129">
    <property type="entry name" value="C1.5:_HAD__Beta-PGM__Phosphata"/>
    <property type="match status" value="1"/>
</dbReference>
<dbReference type="InterPro" id="IPR000836">
    <property type="entry name" value="PRTase_dom"/>
</dbReference>
<dbReference type="GO" id="GO:0006281">
    <property type="term" value="P:DNA repair"/>
    <property type="evidence" value="ECO:0007669"/>
    <property type="project" value="TreeGrafter"/>
</dbReference>
<dbReference type="InterPro" id="IPR011990">
    <property type="entry name" value="TPR-like_helical_dom_sf"/>
</dbReference>
<evidence type="ECO:0000313" key="2">
    <source>
        <dbReference type="Proteomes" id="UP000248555"/>
    </source>
</evidence>
<evidence type="ECO:0000313" key="1">
    <source>
        <dbReference type="EMBL" id="RAK13954.1"/>
    </source>
</evidence>
<dbReference type="GO" id="GO:0008967">
    <property type="term" value="F:phosphoglycolate phosphatase activity"/>
    <property type="evidence" value="ECO:0007669"/>
    <property type="project" value="TreeGrafter"/>
</dbReference>
<dbReference type="Pfam" id="PF13419">
    <property type="entry name" value="HAD_2"/>
    <property type="match status" value="1"/>
</dbReference>
<dbReference type="NCBIfam" id="TIGR01509">
    <property type="entry name" value="HAD-SF-IA-v3"/>
    <property type="match status" value="1"/>
</dbReference>
<keyword evidence="2" id="KW-1185">Reference proteome</keyword>
<dbReference type="PANTHER" id="PTHR43434">
    <property type="entry name" value="PHOSPHOGLYCOLATE PHOSPHATASE"/>
    <property type="match status" value="1"/>
</dbReference>
<accession>A0A327XZI1</accession>
<dbReference type="RefSeq" id="WP_181503003.1">
    <property type="nucleotide sequence ID" value="NZ_QLMH01000042.1"/>
</dbReference>
<protein>
    <submittedName>
        <fullName evidence="1">HAD superfamily hydrolase (TIGR01509 family)/HAD superfamily hydrolase (TIGR01549 family)</fullName>
    </submittedName>
</protein>
<dbReference type="InterPro" id="IPR006439">
    <property type="entry name" value="HAD-SF_hydro_IA"/>
</dbReference>
<dbReference type="EMBL" id="QLMH01000042">
    <property type="protein sequence ID" value="RAK13954.1"/>
    <property type="molecule type" value="Genomic_DNA"/>
</dbReference>
<dbReference type="InterPro" id="IPR029057">
    <property type="entry name" value="PRTase-like"/>
</dbReference>
<proteinExistence type="predicted"/>
<dbReference type="Gene3D" id="1.25.40.10">
    <property type="entry name" value="Tetratricopeptide repeat domain"/>
    <property type="match status" value="1"/>
</dbReference>
<dbReference type="Gene3D" id="3.40.50.2020">
    <property type="match status" value="1"/>
</dbReference>
<dbReference type="Gene3D" id="3.40.50.1000">
    <property type="entry name" value="HAD superfamily/HAD-like"/>
    <property type="match status" value="1"/>
</dbReference>
<keyword evidence="1" id="KW-0378">Hydrolase</keyword>
<dbReference type="InterPro" id="IPR023214">
    <property type="entry name" value="HAD_sf"/>
</dbReference>
<dbReference type="InterPro" id="IPR036412">
    <property type="entry name" value="HAD-like_sf"/>
</dbReference>
<dbReference type="GO" id="GO:0005829">
    <property type="term" value="C:cytosol"/>
    <property type="evidence" value="ECO:0007669"/>
    <property type="project" value="TreeGrafter"/>
</dbReference>
<dbReference type="InterPro" id="IPR041492">
    <property type="entry name" value="HAD_2"/>
</dbReference>
<dbReference type="SUPFAM" id="SSF81901">
    <property type="entry name" value="HCP-like"/>
    <property type="match status" value="1"/>
</dbReference>
<dbReference type="Proteomes" id="UP000248555">
    <property type="component" value="Unassembled WGS sequence"/>
</dbReference>
<dbReference type="SUPFAM" id="SSF53271">
    <property type="entry name" value="PRTase-like"/>
    <property type="match status" value="1"/>
</dbReference>
<reference evidence="1 2" key="1">
    <citation type="submission" date="2018-06" db="EMBL/GenBank/DDBJ databases">
        <title>Genomic Encyclopedia of Type Strains, Phase III (KMG-III): the genomes of soil and plant-associated and newly described type strains.</title>
        <authorList>
            <person name="Whitman W."/>
        </authorList>
    </citation>
    <scope>NUCLEOTIDE SEQUENCE [LARGE SCALE GENOMIC DNA]</scope>
    <source>
        <strain evidence="1 2">CGMCC 1.8979</strain>
    </source>
</reference>